<comment type="caution">
    <text evidence="1">The sequence shown here is derived from an EMBL/GenBank/DDBJ whole genome shotgun (WGS) entry which is preliminary data.</text>
</comment>
<feature type="non-terminal residue" evidence="1">
    <location>
        <position position="230"/>
    </location>
</feature>
<dbReference type="Proteomes" id="UP000485058">
    <property type="component" value="Unassembled WGS sequence"/>
</dbReference>
<keyword evidence="2" id="KW-1185">Reference proteome</keyword>
<sequence>MQGKRLSKEAQAAGGALVGCRALFRPAARWCLSTRTAPSSWSMRCGPLHQGTSRSATCRPTPFKDMSSWPWAWRASSALSCCATTNSANGIDELRQRDMLRLDAMMVQLNIRKVLDDGDRPTINIICQKVAFEGMTRFEDRNRLPLGISINFSSYSAKLLTQASWAGGESPASLIAYSNFGENADLVTIDASELADEGEAVSFMAIQRRAQLRRMVGQKGVLGAAGCAPA</sequence>
<dbReference type="PROSITE" id="PS51257">
    <property type="entry name" value="PROKAR_LIPOPROTEIN"/>
    <property type="match status" value="1"/>
</dbReference>
<dbReference type="EMBL" id="BLLF01003652">
    <property type="protein sequence ID" value="GFH27864.1"/>
    <property type="molecule type" value="Genomic_DNA"/>
</dbReference>
<proteinExistence type="predicted"/>
<protein>
    <submittedName>
        <fullName evidence="1">Uncharacterized protein</fullName>
    </submittedName>
</protein>
<feature type="non-terminal residue" evidence="1">
    <location>
        <position position="1"/>
    </location>
</feature>
<dbReference type="AlphaFoldDB" id="A0A6A0A638"/>
<name>A0A6A0A638_HAELA</name>
<evidence type="ECO:0000313" key="2">
    <source>
        <dbReference type="Proteomes" id="UP000485058"/>
    </source>
</evidence>
<organism evidence="1 2">
    <name type="scientific">Haematococcus lacustris</name>
    <name type="common">Green alga</name>
    <name type="synonym">Haematococcus pluvialis</name>
    <dbReference type="NCBI Taxonomy" id="44745"/>
    <lineage>
        <taxon>Eukaryota</taxon>
        <taxon>Viridiplantae</taxon>
        <taxon>Chlorophyta</taxon>
        <taxon>core chlorophytes</taxon>
        <taxon>Chlorophyceae</taxon>
        <taxon>CS clade</taxon>
        <taxon>Chlamydomonadales</taxon>
        <taxon>Haematococcaceae</taxon>
        <taxon>Haematococcus</taxon>
    </lineage>
</organism>
<gene>
    <name evidence="1" type="ORF">HaLaN_26249</name>
</gene>
<reference evidence="1 2" key="1">
    <citation type="submission" date="2020-02" db="EMBL/GenBank/DDBJ databases">
        <title>Draft genome sequence of Haematococcus lacustris strain NIES-144.</title>
        <authorList>
            <person name="Morimoto D."/>
            <person name="Nakagawa S."/>
            <person name="Yoshida T."/>
            <person name="Sawayama S."/>
        </authorList>
    </citation>
    <scope>NUCLEOTIDE SEQUENCE [LARGE SCALE GENOMIC DNA]</scope>
    <source>
        <strain evidence="1 2">NIES-144</strain>
    </source>
</reference>
<accession>A0A6A0A638</accession>
<evidence type="ECO:0000313" key="1">
    <source>
        <dbReference type="EMBL" id="GFH27864.1"/>
    </source>
</evidence>